<evidence type="ECO:0000313" key="3">
    <source>
        <dbReference type="Proteomes" id="UP000299102"/>
    </source>
</evidence>
<evidence type="ECO:0000256" key="1">
    <source>
        <dbReference type="SAM" id="MobiDB-lite"/>
    </source>
</evidence>
<name>A0A4C1TEG0_EUMVA</name>
<dbReference type="Gene3D" id="3.40.50.720">
    <property type="entry name" value="NAD(P)-binding Rossmann-like Domain"/>
    <property type="match status" value="1"/>
</dbReference>
<gene>
    <name evidence="2" type="ORF">EVAR_79269_1</name>
</gene>
<feature type="region of interest" description="Disordered" evidence="1">
    <location>
        <begin position="48"/>
        <end position="73"/>
    </location>
</feature>
<keyword evidence="3" id="KW-1185">Reference proteome</keyword>
<evidence type="ECO:0000313" key="2">
    <source>
        <dbReference type="EMBL" id="GBP12923.1"/>
    </source>
</evidence>
<organism evidence="2 3">
    <name type="scientific">Eumeta variegata</name>
    <name type="common">Bagworm moth</name>
    <name type="synonym">Eumeta japonica</name>
    <dbReference type="NCBI Taxonomy" id="151549"/>
    <lineage>
        <taxon>Eukaryota</taxon>
        <taxon>Metazoa</taxon>
        <taxon>Ecdysozoa</taxon>
        <taxon>Arthropoda</taxon>
        <taxon>Hexapoda</taxon>
        <taxon>Insecta</taxon>
        <taxon>Pterygota</taxon>
        <taxon>Neoptera</taxon>
        <taxon>Endopterygota</taxon>
        <taxon>Lepidoptera</taxon>
        <taxon>Glossata</taxon>
        <taxon>Ditrysia</taxon>
        <taxon>Tineoidea</taxon>
        <taxon>Psychidae</taxon>
        <taxon>Oiketicinae</taxon>
        <taxon>Eumeta</taxon>
    </lineage>
</organism>
<comment type="caution">
    <text evidence="2">The sequence shown here is derived from an EMBL/GenBank/DDBJ whole genome shotgun (WGS) entry which is preliminary data.</text>
</comment>
<dbReference type="OrthoDB" id="6374705at2759"/>
<protein>
    <submittedName>
        <fullName evidence="2">Uncharacterized protein</fullName>
    </submittedName>
</protein>
<dbReference type="AlphaFoldDB" id="A0A4C1TEG0"/>
<dbReference type="SUPFAM" id="SSF51735">
    <property type="entry name" value="NAD(P)-binding Rossmann-fold domains"/>
    <property type="match status" value="1"/>
</dbReference>
<dbReference type="Proteomes" id="UP000299102">
    <property type="component" value="Unassembled WGS sequence"/>
</dbReference>
<dbReference type="InterPro" id="IPR036291">
    <property type="entry name" value="NAD(P)-bd_dom_sf"/>
</dbReference>
<proteinExistence type="predicted"/>
<reference evidence="2 3" key="1">
    <citation type="journal article" date="2019" name="Commun. Biol.">
        <title>The bagworm genome reveals a unique fibroin gene that provides high tensile strength.</title>
        <authorList>
            <person name="Kono N."/>
            <person name="Nakamura H."/>
            <person name="Ohtoshi R."/>
            <person name="Tomita M."/>
            <person name="Numata K."/>
            <person name="Arakawa K."/>
        </authorList>
    </citation>
    <scope>NUCLEOTIDE SEQUENCE [LARGE SCALE GENOMIC DNA]</scope>
</reference>
<sequence length="73" mass="8028">MPFFSGRCLSTARLAGETALVTGCNTGIGKETVLDFYKRECYRGERPCDPSEDMTWAPPLMDTRNSKGVASSF</sequence>
<accession>A0A4C1TEG0</accession>
<dbReference type="EMBL" id="BGZK01000054">
    <property type="protein sequence ID" value="GBP12923.1"/>
    <property type="molecule type" value="Genomic_DNA"/>
</dbReference>